<gene>
    <name evidence="9" type="ORF">IAB07_00655</name>
</gene>
<reference evidence="9" key="2">
    <citation type="journal article" date="2021" name="PeerJ">
        <title>Extensive microbial diversity within the chicken gut microbiome revealed by metagenomics and culture.</title>
        <authorList>
            <person name="Gilroy R."/>
            <person name="Ravi A."/>
            <person name="Getino M."/>
            <person name="Pursley I."/>
            <person name="Horton D.L."/>
            <person name="Alikhan N.F."/>
            <person name="Baker D."/>
            <person name="Gharbi K."/>
            <person name="Hall N."/>
            <person name="Watson M."/>
            <person name="Adriaenssens E.M."/>
            <person name="Foster-Nyarko E."/>
            <person name="Jarju S."/>
            <person name="Secka A."/>
            <person name="Antonio M."/>
            <person name="Oren A."/>
            <person name="Chaudhuri R.R."/>
            <person name="La Ragione R."/>
            <person name="Hildebrand F."/>
            <person name="Pallen M.J."/>
        </authorList>
    </citation>
    <scope>NUCLEOTIDE SEQUENCE</scope>
    <source>
        <strain evidence="9">9366</strain>
    </source>
</reference>
<dbReference type="Gene3D" id="2.70.150.10">
    <property type="entry name" value="Calcium-transporting ATPase, cytoplasmic transduction domain A"/>
    <property type="match status" value="1"/>
</dbReference>
<dbReference type="SFLD" id="SFLDG00002">
    <property type="entry name" value="C1.7:_P-type_atpase_like"/>
    <property type="match status" value="1"/>
</dbReference>
<dbReference type="SUPFAM" id="SSF81660">
    <property type="entry name" value="Metal cation-transporting ATPase, ATP-binding domain N"/>
    <property type="match status" value="1"/>
</dbReference>
<evidence type="ECO:0000259" key="8">
    <source>
        <dbReference type="Pfam" id="PF00122"/>
    </source>
</evidence>
<name>A0A9D1MKL8_9FIRM</name>
<feature type="transmembrane region" description="Helical" evidence="7">
    <location>
        <begin position="850"/>
        <end position="868"/>
    </location>
</feature>
<comment type="caution">
    <text evidence="9">The sequence shown here is derived from an EMBL/GenBank/DDBJ whole genome shotgun (WGS) entry which is preliminary data.</text>
</comment>
<feature type="transmembrane region" description="Helical" evidence="7">
    <location>
        <begin position="385"/>
        <end position="405"/>
    </location>
</feature>
<dbReference type="SFLD" id="SFLDS00003">
    <property type="entry name" value="Haloacid_Dehalogenase"/>
    <property type="match status" value="1"/>
</dbReference>
<feature type="transmembrane region" description="Helical" evidence="7">
    <location>
        <begin position="218"/>
        <end position="236"/>
    </location>
</feature>
<evidence type="ECO:0000256" key="3">
    <source>
        <dbReference type="ARBA" id="ARBA00022967"/>
    </source>
</evidence>
<comment type="subcellular location">
    <subcellularLocation>
        <location evidence="1">Membrane</location>
        <topology evidence="1">Multi-pass membrane protein</topology>
    </subcellularLocation>
</comment>
<dbReference type="SUPFAM" id="SSF56784">
    <property type="entry name" value="HAD-like"/>
    <property type="match status" value="1"/>
</dbReference>
<dbReference type="NCBIfam" id="TIGR01494">
    <property type="entry name" value="ATPase_P-type"/>
    <property type="match status" value="1"/>
</dbReference>
<feature type="transmembrane region" description="Helical" evidence="7">
    <location>
        <begin position="904"/>
        <end position="922"/>
    </location>
</feature>
<feature type="transmembrane region" description="Helical" evidence="7">
    <location>
        <begin position="874"/>
        <end position="897"/>
    </location>
</feature>
<evidence type="ECO:0000256" key="7">
    <source>
        <dbReference type="SAM" id="Phobius"/>
    </source>
</evidence>
<feature type="transmembrane region" description="Helical" evidence="7">
    <location>
        <begin position="242"/>
        <end position="260"/>
    </location>
</feature>
<protein>
    <submittedName>
        <fullName evidence="9">HAD-IC family P-type ATPase</fullName>
    </submittedName>
</protein>
<dbReference type="Gene3D" id="1.20.1110.10">
    <property type="entry name" value="Calcium-transporting ATPase, transmembrane domain"/>
    <property type="match status" value="1"/>
</dbReference>
<evidence type="ECO:0000256" key="1">
    <source>
        <dbReference type="ARBA" id="ARBA00004141"/>
    </source>
</evidence>
<dbReference type="GO" id="GO:0016020">
    <property type="term" value="C:membrane"/>
    <property type="evidence" value="ECO:0007669"/>
    <property type="project" value="UniProtKB-SubCell"/>
</dbReference>
<dbReference type="Gene3D" id="3.40.1110.10">
    <property type="entry name" value="Calcium-transporting ATPase, cytoplasmic domain N"/>
    <property type="match status" value="1"/>
</dbReference>
<dbReference type="PRINTS" id="PR00120">
    <property type="entry name" value="HATPASE"/>
</dbReference>
<organism evidence="9 10">
    <name type="scientific">Candidatus Caccalectryoclostridium excrementigallinarum</name>
    <dbReference type="NCBI Taxonomy" id="2840710"/>
    <lineage>
        <taxon>Bacteria</taxon>
        <taxon>Bacillati</taxon>
        <taxon>Bacillota</taxon>
        <taxon>Clostridia</taxon>
        <taxon>Christensenellales</taxon>
        <taxon>Christensenellaceae</taxon>
        <taxon>Christensenellaceae incertae sedis</taxon>
        <taxon>Candidatus Caccalectryoclostridium</taxon>
    </lineage>
</organism>
<keyword evidence="5 7" id="KW-0472">Membrane</keyword>
<dbReference type="Gene3D" id="3.40.50.1000">
    <property type="entry name" value="HAD superfamily/HAD-like"/>
    <property type="match status" value="1"/>
</dbReference>
<dbReference type="PANTHER" id="PTHR42861">
    <property type="entry name" value="CALCIUM-TRANSPORTING ATPASE"/>
    <property type="match status" value="1"/>
</dbReference>
<dbReference type="SFLD" id="SFLDF00027">
    <property type="entry name" value="p-type_atpase"/>
    <property type="match status" value="1"/>
</dbReference>
<dbReference type="SUPFAM" id="SSF81665">
    <property type="entry name" value="Calcium ATPase, transmembrane domain M"/>
    <property type="match status" value="1"/>
</dbReference>
<dbReference type="InterPro" id="IPR023214">
    <property type="entry name" value="HAD_sf"/>
</dbReference>
<evidence type="ECO:0000313" key="9">
    <source>
        <dbReference type="EMBL" id="HIU62263.1"/>
    </source>
</evidence>
<evidence type="ECO:0000256" key="5">
    <source>
        <dbReference type="ARBA" id="ARBA00023136"/>
    </source>
</evidence>
<accession>A0A9D1MKL8</accession>
<dbReference type="AlphaFoldDB" id="A0A9D1MKL8"/>
<keyword evidence="4 7" id="KW-1133">Transmembrane helix</keyword>
<evidence type="ECO:0000313" key="10">
    <source>
        <dbReference type="Proteomes" id="UP000824145"/>
    </source>
</evidence>
<feature type="domain" description="P-type ATPase A" evidence="8">
    <location>
        <begin position="273"/>
        <end position="370"/>
    </location>
</feature>
<feature type="transmembrane region" description="Helical" evidence="7">
    <location>
        <begin position="781"/>
        <end position="805"/>
    </location>
</feature>
<evidence type="ECO:0000256" key="4">
    <source>
        <dbReference type="ARBA" id="ARBA00022989"/>
    </source>
</evidence>
<feature type="compositionally biased region" description="Basic and acidic residues" evidence="6">
    <location>
        <begin position="39"/>
        <end position="81"/>
    </location>
</feature>
<dbReference type="InterPro" id="IPR059000">
    <property type="entry name" value="ATPase_P-type_domA"/>
</dbReference>
<feature type="transmembrane region" description="Helical" evidence="7">
    <location>
        <begin position="942"/>
        <end position="963"/>
    </location>
</feature>
<dbReference type="EMBL" id="DVNJ01000001">
    <property type="protein sequence ID" value="HIU62263.1"/>
    <property type="molecule type" value="Genomic_DNA"/>
</dbReference>
<feature type="compositionally biased region" description="Basic and acidic residues" evidence="6">
    <location>
        <begin position="122"/>
        <end position="131"/>
    </location>
</feature>
<evidence type="ECO:0000256" key="2">
    <source>
        <dbReference type="ARBA" id="ARBA00022692"/>
    </source>
</evidence>
<dbReference type="PRINTS" id="PR00119">
    <property type="entry name" value="CATATPASE"/>
</dbReference>
<feature type="transmembrane region" description="Helical" evidence="7">
    <location>
        <begin position="811"/>
        <end position="830"/>
    </location>
</feature>
<dbReference type="Pfam" id="PF00122">
    <property type="entry name" value="E1-E2_ATPase"/>
    <property type="match status" value="1"/>
</dbReference>
<reference evidence="9" key="1">
    <citation type="submission" date="2020-10" db="EMBL/GenBank/DDBJ databases">
        <authorList>
            <person name="Gilroy R."/>
        </authorList>
    </citation>
    <scope>NUCLEOTIDE SEQUENCE</scope>
    <source>
        <strain evidence="9">9366</strain>
    </source>
</reference>
<evidence type="ECO:0000256" key="6">
    <source>
        <dbReference type="SAM" id="MobiDB-lite"/>
    </source>
</evidence>
<feature type="compositionally biased region" description="Basic and acidic residues" evidence="6">
    <location>
        <begin position="1"/>
        <end position="12"/>
    </location>
</feature>
<dbReference type="GO" id="GO:0005524">
    <property type="term" value="F:ATP binding"/>
    <property type="evidence" value="ECO:0007669"/>
    <property type="project" value="InterPro"/>
</dbReference>
<proteinExistence type="predicted"/>
<dbReference type="SUPFAM" id="SSF81653">
    <property type="entry name" value="Calcium ATPase, transduction domain A"/>
    <property type="match status" value="1"/>
</dbReference>
<dbReference type="InterPro" id="IPR044492">
    <property type="entry name" value="P_typ_ATPase_HD_dom"/>
</dbReference>
<feature type="transmembrane region" description="Helical" evidence="7">
    <location>
        <begin position="438"/>
        <end position="462"/>
    </location>
</feature>
<sequence>MAAKKKATEEVKAALPLEELAVTEEKPSAPSRTRKAVKKAAEERPEWEERPVALKEQAPEKQQKQASEDEQKAVSEKKESEAPAAKAPRKRSGKKTAQEKKAEESLAPAEEEPVPPAAEEPAAEKAEKPLSKEAPAAPEEAAVESVKPAGGGEKEKKKAFSRKKKQEKVFDAPLERVEADPEVGLSEAQALERAERGLNNEQPNIVTKSYLNIFRSNVITLFNGLNFLLAALILVYGSIKNMTFIILVICNMVVGIVQEIRSKLVLEKMSLLNVPKVSVIRGGEKKQVDMSDIVIDDIIEIHAGEQIASDSVVVSGECEVNESMLTGEQDDIHKTQGAELLSGSVVQAGSCRARVVKVGKDNFAATILSEAKKYKKSKSQLMRSINWIIRIVTIAIFPMGILMYLTNCADRGVGFAAMFNITSSDMAEKVSSVITNTVASVVGMIPEGLVMMTSIALAVGVIKLARKQTLVQDLYSIETLARVDMLCLDKTGTITEGSMQVESVHVYTDKFGGVTDIMTSMVAALGASGSTFEAFAAYFKGETVWTAESTVPFSSARKWSGADFGEKGRFIVGAPEFVLKERYNLVQKDVEEYTKRGFRVLVLAYSPLQIKENVREDKLKPVALLVLSDKIRASAGETLRYFAEQGVEIKIISGDNPITVSKVAERAGVKGFDSYIDATTLLTEEDVLAACDKYTIFGRVTPKQKKLLVQGLKAKGHTVGMTGDGVNDVMALKEADCSIAMASGSEAARNVAQLVLMNSDFASLPSVVLEGRRVINNIERVASLFLVKTTFSTLLSLMCIILQMSYPFEPIQLTLTSALFVGIPSFFLALEPNGRKVEGNFLSKVFSKALPAGMTITLMVTISCLLYRDIGLDVSAQIATMAFYITALSSLIVLLQACYPYTKLRLLIIGLAVVVLIFAVSVDWTREFFSITSLTSDMLTKLIIMMVCVPPCILFMRAEVGAIRELYRTIKKFFVNVYTWAKNTVNKFIGSIKKDK</sequence>
<dbReference type="InterPro" id="IPR018303">
    <property type="entry name" value="ATPase_P-typ_P_site"/>
</dbReference>
<dbReference type="Pfam" id="PF00702">
    <property type="entry name" value="Hydrolase"/>
    <property type="match status" value="1"/>
</dbReference>
<feature type="compositionally biased region" description="Low complexity" evidence="6">
    <location>
        <begin position="132"/>
        <end position="148"/>
    </location>
</feature>
<dbReference type="PROSITE" id="PS00154">
    <property type="entry name" value="ATPASE_E1_E2"/>
    <property type="match status" value="1"/>
</dbReference>
<dbReference type="InterPro" id="IPR008250">
    <property type="entry name" value="ATPase_P-typ_transduc_dom_A_sf"/>
</dbReference>
<dbReference type="GO" id="GO:0016887">
    <property type="term" value="F:ATP hydrolysis activity"/>
    <property type="evidence" value="ECO:0007669"/>
    <property type="project" value="InterPro"/>
</dbReference>
<dbReference type="Proteomes" id="UP000824145">
    <property type="component" value="Unassembled WGS sequence"/>
</dbReference>
<keyword evidence="3" id="KW-1278">Translocase</keyword>
<dbReference type="InterPro" id="IPR001757">
    <property type="entry name" value="P_typ_ATPase"/>
</dbReference>
<dbReference type="InterPro" id="IPR036412">
    <property type="entry name" value="HAD-like_sf"/>
</dbReference>
<dbReference type="InterPro" id="IPR023299">
    <property type="entry name" value="ATPase_P-typ_cyto_dom_N"/>
</dbReference>
<feature type="region of interest" description="Disordered" evidence="6">
    <location>
        <begin position="1"/>
        <end position="162"/>
    </location>
</feature>
<keyword evidence="2 7" id="KW-0812">Transmembrane</keyword>
<dbReference type="InterPro" id="IPR023298">
    <property type="entry name" value="ATPase_P-typ_TM_dom_sf"/>
</dbReference>